<gene>
    <name evidence="1" type="ORF">NEOLEDRAFT_468107</name>
</gene>
<keyword evidence="2" id="KW-1185">Reference proteome</keyword>
<accession>A0A165VID6</accession>
<organism evidence="1 2">
    <name type="scientific">Neolentinus lepideus HHB14362 ss-1</name>
    <dbReference type="NCBI Taxonomy" id="1314782"/>
    <lineage>
        <taxon>Eukaryota</taxon>
        <taxon>Fungi</taxon>
        <taxon>Dikarya</taxon>
        <taxon>Basidiomycota</taxon>
        <taxon>Agaricomycotina</taxon>
        <taxon>Agaricomycetes</taxon>
        <taxon>Gloeophyllales</taxon>
        <taxon>Gloeophyllaceae</taxon>
        <taxon>Neolentinus</taxon>
    </lineage>
</organism>
<evidence type="ECO:0000313" key="2">
    <source>
        <dbReference type="Proteomes" id="UP000076761"/>
    </source>
</evidence>
<evidence type="ECO:0008006" key="3">
    <source>
        <dbReference type="Google" id="ProtNLM"/>
    </source>
</evidence>
<dbReference type="Proteomes" id="UP000076761">
    <property type="component" value="Unassembled WGS sequence"/>
</dbReference>
<dbReference type="InParanoid" id="A0A165VID6"/>
<proteinExistence type="predicted"/>
<dbReference type="Gene3D" id="1.10.510.10">
    <property type="entry name" value="Transferase(Phosphotransferase) domain 1"/>
    <property type="match status" value="1"/>
</dbReference>
<dbReference type="AlphaFoldDB" id="A0A165VID6"/>
<evidence type="ECO:0000313" key="1">
    <source>
        <dbReference type="EMBL" id="KZT29712.1"/>
    </source>
</evidence>
<reference evidence="1 2" key="1">
    <citation type="journal article" date="2016" name="Mol. Biol. Evol.">
        <title>Comparative Genomics of Early-Diverging Mushroom-Forming Fungi Provides Insights into the Origins of Lignocellulose Decay Capabilities.</title>
        <authorList>
            <person name="Nagy L.G."/>
            <person name="Riley R."/>
            <person name="Tritt A."/>
            <person name="Adam C."/>
            <person name="Daum C."/>
            <person name="Floudas D."/>
            <person name="Sun H."/>
            <person name="Yadav J.S."/>
            <person name="Pangilinan J."/>
            <person name="Larsson K.H."/>
            <person name="Matsuura K."/>
            <person name="Barry K."/>
            <person name="Labutti K."/>
            <person name="Kuo R."/>
            <person name="Ohm R.A."/>
            <person name="Bhattacharya S.S."/>
            <person name="Shirouzu T."/>
            <person name="Yoshinaga Y."/>
            <person name="Martin F.M."/>
            <person name="Grigoriev I.V."/>
            <person name="Hibbett D.S."/>
        </authorList>
    </citation>
    <scope>NUCLEOTIDE SEQUENCE [LARGE SCALE GENOMIC DNA]</scope>
    <source>
        <strain evidence="1 2">HHB14362 ss-1</strain>
    </source>
</reference>
<dbReference type="InterPro" id="IPR011009">
    <property type="entry name" value="Kinase-like_dom_sf"/>
</dbReference>
<dbReference type="EMBL" id="KV425553">
    <property type="protein sequence ID" value="KZT29712.1"/>
    <property type="molecule type" value="Genomic_DNA"/>
</dbReference>
<dbReference type="SUPFAM" id="SSF56112">
    <property type="entry name" value="Protein kinase-like (PK-like)"/>
    <property type="match status" value="1"/>
</dbReference>
<protein>
    <recommendedName>
        <fullName evidence="3">Protein kinase domain-containing protein</fullName>
    </recommendedName>
</protein>
<name>A0A165VID6_9AGAM</name>
<sequence length="108" mass="12465">MKVGLALTDLASDTHHRRRSAAQCWESLTKDTDLITDIKMSLHHNLLHMLWRVQQRACLEARFLSFSALTRTMSTMQGCLNLSSRCVTLMRRCLHLDPKKRVTAEELL</sequence>